<reference evidence="4 5" key="1">
    <citation type="submission" date="2023-04" db="EMBL/GenBank/DDBJ databases">
        <title>A novel bacteria isolated from coastal sediment.</title>
        <authorList>
            <person name="Liu X.-J."/>
            <person name="Du Z.-J."/>
        </authorList>
    </citation>
    <scope>NUCLEOTIDE SEQUENCE [LARGE SCALE GENOMIC DNA]</scope>
    <source>
        <strain evidence="4 5">SDUM461003</strain>
    </source>
</reference>
<dbReference type="SMART" id="SM00448">
    <property type="entry name" value="REC"/>
    <property type="match status" value="1"/>
</dbReference>
<dbReference type="Gene3D" id="1.10.287.130">
    <property type="match status" value="1"/>
</dbReference>
<dbReference type="Gene3D" id="3.40.50.2300">
    <property type="match status" value="1"/>
</dbReference>
<dbReference type="InterPro" id="IPR050595">
    <property type="entry name" value="Bact_response_regulator"/>
</dbReference>
<dbReference type="InterPro" id="IPR036097">
    <property type="entry name" value="HisK_dim/P_sf"/>
</dbReference>
<dbReference type="InterPro" id="IPR001789">
    <property type="entry name" value="Sig_transdc_resp-reg_receiver"/>
</dbReference>
<dbReference type="Pfam" id="PF00072">
    <property type="entry name" value="Response_reg"/>
    <property type="match status" value="1"/>
</dbReference>
<dbReference type="SUPFAM" id="SSF47384">
    <property type="entry name" value="Homodimeric domain of signal transducing histidine kinase"/>
    <property type="match status" value="1"/>
</dbReference>
<keyword evidence="5" id="KW-1185">Reference proteome</keyword>
<organism evidence="4 5">
    <name type="scientific">Thalassobacterium maritimum</name>
    <dbReference type="NCBI Taxonomy" id="3041265"/>
    <lineage>
        <taxon>Bacteria</taxon>
        <taxon>Pseudomonadati</taxon>
        <taxon>Verrucomicrobiota</taxon>
        <taxon>Opitutia</taxon>
        <taxon>Puniceicoccales</taxon>
        <taxon>Coraliomargaritaceae</taxon>
        <taxon>Thalassobacterium</taxon>
    </lineage>
</organism>
<dbReference type="PANTHER" id="PTHR44591">
    <property type="entry name" value="STRESS RESPONSE REGULATOR PROTEIN 1"/>
    <property type="match status" value="1"/>
</dbReference>
<keyword evidence="1" id="KW-0597">Phosphoprotein</keyword>
<dbReference type="EMBL" id="JARXHW010000008">
    <property type="protein sequence ID" value="MDQ8206917.1"/>
    <property type="molecule type" value="Genomic_DNA"/>
</dbReference>
<dbReference type="PANTHER" id="PTHR44591:SF20">
    <property type="entry name" value="PROTEIN PILH"/>
    <property type="match status" value="1"/>
</dbReference>
<feature type="domain" description="Response regulatory" evidence="3">
    <location>
        <begin position="7"/>
        <end position="124"/>
    </location>
</feature>
<evidence type="ECO:0000256" key="2">
    <source>
        <dbReference type="PROSITE-ProRule" id="PRU00169"/>
    </source>
</evidence>
<evidence type="ECO:0000313" key="4">
    <source>
        <dbReference type="EMBL" id="MDQ8206917.1"/>
    </source>
</evidence>
<evidence type="ECO:0000256" key="1">
    <source>
        <dbReference type="ARBA" id="ARBA00022553"/>
    </source>
</evidence>
<comment type="caution">
    <text evidence="4">The sequence shown here is derived from an EMBL/GenBank/DDBJ whole genome shotgun (WGS) entry which is preliminary data.</text>
</comment>
<evidence type="ECO:0000259" key="3">
    <source>
        <dbReference type="PROSITE" id="PS50110"/>
    </source>
</evidence>
<dbReference type="Proteomes" id="UP001225316">
    <property type="component" value="Unassembled WGS sequence"/>
</dbReference>
<proteinExistence type="predicted"/>
<name>A0ABU1AVA1_9BACT</name>
<sequence>MHKTKRTILLVDDSVPNVDLLLDLLDGLGHRVLVAENGESVLQRCRLAKPDVIFMNTILPGIDGVECCRRIKAEAEFRQIPVVIMSDDSDDGELRSRCFKSGACAFITKPVIRDEVVAILNNQLELIELREQVKTSNGAEARSLEEFDLLVDFIAHDMKSPIVCITGFAEELAEQFSEVEVDAEWHEFLGYIHHSANDVDIILEALVLLKNLRTLEWREPELVKLESLFQGVLSRYEQFESYKPLEMNASCNDYSVISQPTLLEELVFILIRNFGNLIEPGETLQLNVEIESSNNGQILLRLNANTRAMTDVELSHILEPLQGKKRKRVKDVSIQMLCAQKIISYLAINAWAEHGPKDSLTVCLNLENGG</sequence>
<dbReference type="Gene3D" id="3.30.565.10">
    <property type="entry name" value="Histidine kinase-like ATPase, C-terminal domain"/>
    <property type="match status" value="1"/>
</dbReference>
<dbReference type="InterPro" id="IPR036890">
    <property type="entry name" value="HATPase_C_sf"/>
</dbReference>
<accession>A0ABU1AVA1</accession>
<dbReference type="InterPro" id="IPR011006">
    <property type="entry name" value="CheY-like_superfamily"/>
</dbReference>
<dbReference type="PROSITE" id="PS50110">
    <property type="entry name" value="RESPONSE_REGULATORY"/>
    <property type="match status" value="1"/>
</dbReference>
<gene>
    <name evidence="4" type="ORF">QEH52_05315</name>
</gene>
<protein>
    <submittedName>
        <fullName evidence="4">Response regulator</fullName>
    </submittedName>
</protein>
<evidence type="ECO:0000313" key="5">
    <source>
        <dbReference type="Proteomes" id="UP001225316"/>
    </source>
</evidence>
<dbReference type="SUPFAM" id="SSF52172">
    <property type="entry name" value="CheY-like"/>
    <property type="match status" value="1"/>
</dbReference>
<comment type="caution">
    <text evidence="2">Lacks conserved residue(s) required for the propagation of feature annotation.</text>
</comment>
<dbReference type="RefSeq" id="WP_308949055.1">
    <property type="nucleotide sequence ID" value="NZ_JARXHW010000008.1"/>
</dbReference>